<protein>
    <submittedName>
        <fullName evidence="4">Zinc-binding dehydrogenase</fullName>
    </submittedName>
</protein>
<feature type="domain" description="Enoyl reductase (ER)" evidence="3">
    <location>
        <begin position="10"/>
        <end position="306"/>
    </location>
</feature>
<dbReference type="Gene3D" id="3.40.50.720">
    <property type="entry name" value="NAD(P)-binding Rossmann-like Domain"/>
    <property type="match status" value="1"/>
</dbReference>
<evidence type="ECO:0000259" key="3">
    <source>
        <dbReference type="SMART" id="SM00829"/>
    </source>
</evidence>
<dbReference type="SUPFAM" id="SSF51735">
    <property type="entry name" value="NAD(P)-binding Rossmann-fold domains"/>
    <property type="match status" value="1"/>
</dbReference>
<proteinExistence type="predicted"/>
<dbReference type="SMART" id="SM00829">
    <property type="entry name" value="PKS_ER"/>
    <property type="match status" value="1"/>
</dbReference>
<keyword evidence="5" id="KW-1185">Reference proteome</keyword>
<dbReference type="AlphaFoldDB" id="A0A5N5W507"/>
<dbReference type="InterPro" id="IPR020843">
    <property type="entry name" value="ER"/>
</dbReference>
<dbReference type="Pfam" id="PF00107">
    <property type="entry name" value="ADH_zinc_N"/>
    <property type="match status" value="1"/>
</dbReference>
<organism evidence="4 5">
    <name type="scientific">Streptomyces mobaraensis</name>
    <name type="common">Streptoverticillium mobaraense</name>
    <dbReference type="NCBI Taxonomy" id="35621"/>
    <lineage>
        <taxon>Bacteria</taxon>
        <taxon>Bacillati</taxon>
        <taxon>Actinomycetota</taxon>
        <taxon>Actinomycetes</taxon>
        <taxon>Kitasatosporales</taxon>
        <taxon>Streptomycetaceae</taxon>
        <taxon>Streptomyces</taxon>
    </lineage>
</organism>
<dbReference type="GO" id="GO:0016651">
    <property type="term" value="F:oxidoreductase activity, acting on NAD(P)H"/>
    <property type="evidence" value="ECO:0007669"/>
    <property type="project" value="TreeGrafter"/>
</dbReference>
<evidence type="ECO:0000256" key="2">
    <source>
        <dbReference type="ARBA" id="ARBA00023002"/>
    </source>
</evidence>
<evidence type="ECO:0000256" key="1">
    <source>
        <dbReference type="ARBA" id="ARBA00022857"/>
    </source>
</evidence>
<name>A0A5N5W507_STRMB</name>
<dbReference type="InterPro" id="IPR013149">
    <property type="entry name" value="ADH-like_C"/>
</dbReference>
<dbReference type="SUPFAM" id="SSF50129">
    <property type="entry name" value="GroES-like"/>
    <property type="match status" value="1"/>
</dbReference>
<evidence type="ECO:0000313" key="4">
    <source>
        <dbReference type="EMBL" id="KAB7842176.1"/>
    </source>
</evidence>
<gene>
    <name evidence="4" type="ORF">FRZ00_19760</name>
</gene>
<comment type="caution">
    <text evidence="4">The sequence shown here is derived from an EMBL/GenBank/DDBJ whole genome shotgun (WGS) entry which is preliminary data.</text>
</comment>
<keyword evidence="1" id="KW-0521">NADP</keyword>
<dbReference type="OrthoDB" id="9805883at2"/>
<accession>A0A5N5W507</accession>
<reference evidence="4 5" key="1">
    <citation type="journal article" date="2019" name="Microb. Cell Fact.">
        <title>Exploring novel herbicidin analogues by transcriptional regulator overexpression and MS/MS molecular networking.</title>
        <authorList>
            <person name="Shi Y."/>
            <person name="Gu R."/>
            <person name="Li Y."/>
            <person name="Wang X."/>
            <person name="Ren W."/>
            <person name="Li X."/>
            <person name="Wang L."/>
            <person name="Xie Y."/>
            <person name="Hong B."/>
        </authorList>
    </citation>
    <scope>NUCLEOTIDE SEQUENCE [LARGE SCALE GENOMIC DNA]</scope>
    <source>
        <strain evidence="4 5">US-43</strain>
    </source>
</reference>
<dbReference type="PANTHER" id="PTHR48106">
    <property type="entry name" value="QUINONE OXIDOREDUCTASE PIG3-RELATED"/>
    <property type="match status" value="1"/>
</dbReference>
<evidence type="ECO:0000313" key="5">
    <source>
        <dbReference type="Proteomes" id="UP000327000"/>
    </source>
</evidence>
<dbReference type="InterPro" id="IPR011032">
    <property type="entry name" value="GroES-like_sf"/>
</dbReference>
<keyword evidence="2" id="KW-0560">Oxidoreductase</keyword>
<dbReference type="EMBL" id="VOKX01000038">
    <property type="protein sequence ID" value="KAB7842176.1"/>
    <property type="molecule type" value="Genomic_DNA"/>
</dbReference>
<dbReference type="GO" id="GO:0070402">
    <property type="term" value="F:NADPH binding"/>
    <property type="evidence" value="ECO:0007669"/>
    <property type="project" value="TreeGrafter"/>
</dbReference>
<dbReference type="RefSeq" id="WP_152264383.1">
    <property type="nucleotide sequence ID" value="NZ_VOKX01000038.1"/>
</dbReference>
<dbReference type="InterPro" id="IPR036291">
    <property type="entry name" value="NAD(P)-bd_dom_sf"/>
</dbReference>
<sequence length="313" mass="31950">MRAVVIRRFGGPEVLETAELPEPVAGAGESAVDVVLAGVNFGDLEVRAGTYRPPRLPAVLGAEIVGVRRRDGRRVAALLRDGGGYAEVAVARDAYTVELPDDIDDLAGAALVEQGCTAYAALVTAGRLRPGERVAVASAAGGVGHLAVQLARALGASAVAGTASTAAKRQFVRELGADHAAEGPEALPALFPDGVDLYLDSLGGPRVEAALAALAPFGRLVSIGHREEPAVVAVDALTRRSLGVVTLWMRQVLEADGLFAEVAGRVLALAGEGRLVPHVDRVVPLDGVGGAHEAVAARATTGKVLVDVRAAGC</sequence>
<dbReference type="Gene3D" id="3.90.180.10">
    <property type="entry name" value="Medium-chain alcohol dehydrogenases, catalytic domain"/>
    <property type="match status" value="1"/>
</dbReference>
<dbReference type="Proteomes" id="UP000327000">
    <property type="component" value="Unassembled WGS sequence"/>
</dbReference>